<comment type="caution">
    <text evidence="1">The sequence shown here is derived from an EMBL/GenBank/DDBJ whole genome shotgun (WGS) entry which is preliminary data.</text>
</comment>
<dbReference type="AlphaFoldDB" id="A0AAV4P5Z1"/>
<sequence>MTIIIFKAGRASVTQRRELVGHERHWDCFARTNLPSEVLSIKGAVVQVLVLNEDKSYSAEAVLLLKSVQNMSGFISLEFLPVYLMPLKKFDISHIAYQILENRSRWDKNAKLFTNSRNKTARSPRTLLSCIPGKSACHF</sequence>
<accession>A0AAV4P5Z1</accession>
<proteinExistence type="predicted"/>
<protein>
    <submittedName>
        <fullName evidence="1">BAI1-associated protein 3</fullName>
    </submittedName>
</protein>
<gene>
    <name evidence="1" type="ORF">CDAR_309231</name>
</gene>
<keyword evidence="2" id="KW-1185">Reference proteome</keyword>
<evidence type="ECO:0000313" key="1">
    <source>
        <dbReference type="EMBL" id="GIX92074.1"/>
    </source>
</evidence>
<reference evidence="1 2" key="1">
    <citation type="submission" date="2021-06" db="EMBL/GenBank/DDBJ databases">
        <title>Caerostris darwini draft genome.</title>
        <authorList>
            <person name="Kono N."/>
            <person name="Arakawa K."/>
        </authorList>
    </citation>
    <scope>NUCLEOTIDE SEQUENCE [LARGE SCALE GENOMIC DNA]</scope>
</reference>
<dbReference type="EMBL" id="BPLQ01002369">
    <property type="protein sequence ID" value="GIX92074.1"/>
    <property type="molecule type" value="Genomic_DNA"/>
</dbReference>
<organism evidence="1 2">
    <name type="scientific">Caerostris darwini</name>
    <dbReference type="NCBI Taxonomy" id="1538125"/>
    <lineage>
        <taxon>Eukaryota</taxon>
        <taxon>Metazoa</taxon>
        <taxon>Ecdysozoa</taxon>
        <taxon>Arthropoda</taxon>
        <taxon>Chelicerata</taxon>
        <taxon>Arachnida</taxon>
        <taxon>Araneae</taxon>
        <taxon>Araneomorphae</taxon>
        <taxon>Entelegynae</taxon>
        <taxon>Araneoidea</taxon>
        <taxon>Araneidae</taxon>
        <taxon>Caerostris</taxon>
    </lineage>
</organism>
<dbReference type="Proteomes" id="UP001054837">
    <property type="component" value="Unassembled WGS sequence"/>
</dbReference>
<evidence type="ECO:0000313" key="2">
    <source>
        <dbReference type="Proteomes" id="UP001054837"/>
    </source>
</evidence>
<name>A0AAV4P5Z1_9ARAC</name>